<dbReference type="AlphaFoldDB" id="A0A8J3YR63"/>
<dbReference type="Gene3D" id="3.60.130.10">
    <property type="entry name" value="Clavaminate synthase-like"/>
    <property type="match status" value="1"/>
</dbReference>
<accession>A0A8J3YR63</accession>
<dbReference type="GO" id="GO:0017000">
    <property type="term" value="P:antibiotic biosynthetic process"/>
    <property type="evidence" value="ECO:0007669"/>
    <property type="project" value="UniProtKB-KW"/>
</dbReference>
<gene>
    <name evidence="6" type="ORF">Val02_52520</name>
</gene>
<feature type="domain" description="TauD/TfdA-like" evidence="5">
    <location>
        <begin position="36"/>
        <end position="319"/>
    </location>
</feature>
<comment type="caution">
    <text evidence="6">The sequence shown here is derived from an EMBL/GenBank/DDBJ whole genome shotgun (WGS) entry which is preliminary data.</text>
</comment>
<keyword evidence="3" id="KW-0408">Iron</keyword>
<dbReference type="SUPFAM" id="SSF51197">
    <property type="entry name" value="Clavaminate synthase-like"/>
    <property type="match status" value="1"/>
</dbReference>
<evidence type="ECO:0000256" key="1">
    <source>
        <dbReference type="ARBA" id="ARBA00001954"/>
    </source>
</evidence>
<dbReference type="InterPro" id="IPR003819">
    <property type="entry name" value="TauD/TfdA-like"/>
</dbReference>
<organism evidence="6 7">
    <name type="scientific">Virgisporangium aliadipatigenens</name>
    <dbReference type="NCBI Taxonomy" id="741659"/>
    <lineage>
        <taxon>Bacteria</taxon>
        <taxon>Bacillati</taxon>
        <taxon>Actinomycetota</taxon>
        <taxon>Actinomycetes</taxon>
        <taxon>Micromonosporales</taxon>
        <taxon>Micromonosporaceae</taxon>
        <taxon>Virgisporangium</taxon>
    </lineage>
</organism>
<protein>
    <recommendedName>
        <fullName evidence="5">TauD/TfdA-like domain-containing protein</fullName>
    </recommendedName>
</protein>
<comment type="cofactor">
    <cofactor evidence="1">
        <name>Fe(2+)</name>
        <dbReference type="ChEBI" id="CHEBI:29033"/>
    </cofactor>
</comment>
<name>A0A8J3YR63_9ACTN</name>
<evidence type="ECO:0000259" key="5">
    <source>
        <dbReference type="Pfam" id="PF02668"/>
    </source>
</evidence>
<dbReference type="InterPro" id="IPR042098">
    <property type="entry name" value="TauD-like_sf"/>
</dbReference>
<reference evidence="6" key="1">
    <citation type="submission" date="2021-01" db="EMBL/GenBank/DDBJ databases">
        <title>Whole genome shotgun sequence of Virgisporangium aliadipatigenens NBRC 105644.</title>
        <authorList>
            <person name="Komaki H."/>
            <person name="Tamura T."/>
        </authorList>
    </citation>
    <scope>NUCLEOTIDE SEQUENCE</scope>
    <source>
        <strain evidence="6">NBRC 105644</strain>
    </source>
</reference>
<dbReference type="PANTHER" id="PTHR10696:SF56">
    <property type="entry name" value="TAUD_TFDA-LIKE DOMAIN-CONTAINING PROTEIN"/>
    <property type="match status" value="1"/>
</dbReference>
<dbReference type="GO" id="GO:0016491">
    <property type="term" value="F:oxidoreductase activity"/>
    <property type="evidence" value="ECO:0007669"/>
    <property type="project" value="UniProtKB-KW"/>
</dbReference>
<dbReference type="Proteomes" id="UP000619260">
    <property type="component" value="Unassembled WGS sequence"/>
</dbReference>
<dbReference type="PANTHER" id="PTHR10696">
    <property type="entry name" value="GAMMA-BUTYROBETAINE HYDROXYLASE-RELATED"/>
    <property type="match status" value="1"/>
</dbReference>
<evidence type="ECO:0000313" key="7">
    <source>
        <dbReference type="Proteomes" id="UP000619260"/>
    </source>
</evidence>
<sequence>MTGSMEAARILDGVPERVAGNGYTSIRILDLKENCEDSKEWVREHRAELRKGLEEHGAYLLRGFPIDVDAFREIVLIVGGDPLEYTERSTPRTALSGNIYTSTEYPADQSIPMHNENSYASAWPDLLFFFCHTAAQTGGATPIADSRQVLRRISDRTRELFAPGIVYSRTFREGLGLSWQESFQTEDRAAVEEYCRTHGFRFEWTEDGLRTRHPRPAFATEPHTGAEVWFNQANLFHVAALEPEVREALTALYAEEDLPRNAYLADGSPIPDEVIKEIGAVYDEVSLALPWQPGDIMVINNMLMAHGRQPFTGARRILVAMA</sequence>
<evidence type="ECO:0000256" key="4">
    <source>
        <dbReference type="ARBA" id="ARBA00023194"/>
    </source>
</evidence>
<keyword evidence="2" id="KW-0560">Oxidoreductase</keyword>
<evidence type="ECO:0000313" key="6">
    <source>
        <dbReference type="EMBL" id="GIJ48366.1"/>
    </source>
</evidence>
<dbReference type="RefSeq" id="WP_239153331.1">
    <property type="nucleotide sequence ID" value="NZ_BOPF01000020.1"/>
</dbReference>
<dbReference type="Pfam" id="PF02668">
    <property type="entry name" value="TauD"/>
    <property type="match status" value="1"/>
</dbReference>
<proteinExistence type="predicted"/>
<keyword evidence="7" id="KW-1185">Reference proteome</keyword>
<evidence type="ECO:0000256" key="3">
    <source>
        <dbReference type="ARBA" id="ARBA00023004"/>
    </source>
</evidence>
<dbReference type="EMBL" id="BOPF01000020">
    <property type="protein sequence ID" value="GIJ48366.1"/>
    <property type="molecule type" value="Genomic_DNA"/>
</dbReference>
<evidence type="ECO:0000256" key="2">
    <source>
        <dbReference type="ARBA" id="ARBA00023002"/>
    </source>
</evidence>
<dbReference type="InterPro" id="IPR050411">
    <property type="entry name" value="AlphaKG_dependent_hydroxylases"/>
</dbReference>
<keyword evidence="4" id="KW-0045">Antibiotic biosynthesis</keyword>